<comment type="caution">
    <text evidence="6">The sequence shown here is derived from an EMBL/GenBank/DDBJ whole genome shotgun (WGS) entry which is preliminary data.</text>
</comment>
<evidence type="ECO:0000256" key="3">
    <source>
        <dbReference type="ARBA" id="ARBA00025589"/>
    </source>
</evidence>
<dbReference type="EMBL" id="JAFLEQ010000008">
    <property type="protein sequence ID" value="MBN9644069.1"/>
    <property type="molecule type" value="Genomic_DNA"/>
</dbReference>
<name>A0A939E092_9CORY</name>
<dbReference type="InterPro" id="IPR001126">
    <property type="entry name" value="UmuC"/>
</dbReference>
<reference evidence="6" key="1">
    <citation type="submission" date="2021-03" db="EMBL/GenBank/DDBJ databases">
        <authorList>
            <person name="Sun Q."/>
        </authorList>
    </citation>
    <scope>NUCLEOTIDE SEQUENCE</scope>
    <source>
        <strain evidence="6">CCM 8862</strain>
    </source>
</reference>
<dbReference type="InterPro" id="IPR050356">
    <property type="entry name" value="SulA_CellDiv_inhibitor"/>
</dbReference>
<dbReference type="Pfam" id="PF00817">
    <property type="entry name" value="IMS"/>
    <property type="match status" value="1"/>
</dbReference>
<dbReference type="AlphaFoldDB" id="A0A939E092"/>
<keyword evidence="2" id="KW-0227">DNA damage</keyword>
<proteinExistence type="inferred from homology"/>
<evidence type="ECO:0000256" key="2">
    <source>
        <dbReference type="ARBA" id="ARBA00022763"/>
    </source>
</evidence>
<accession>A0A939E092</accession>
<dbReference type="InterPro" id="IPR043128">
    <property type="entry name" value="Rev_trsase/Diguanyl_cyclase"/>
</dbReference>
<feature type="domain" description="UmuC" evidence="5">
    <location>
        <begin position="28"/>
        <end position="152"/>
    </location>
</feature>
<evidence type="ECO:0000313" key="6">
    <source>
        <dbReference type="EMBL" id="MBN9644069.1"/>
    </source>
</evidence>
<sequence length="602" mass="63462">MTRVMALWWPDWPVHAARLAGHAGHGETVIVTGRGSTLHRVRACCPAARAAGVRRGMRLREARALVADCVVAATDPDTEELLFEDIVSSLNGVTFSVEVCRPGLVVIPVDVPATYFGDEDTACQKLIDAASFPGLDVRAGIADEITTAIIAARTSSVVPPGKSRQFLQPVSVGILLDEQSFDIDVPTVKNLQSVGVNTFGALAAISETAVSTRFGKAGVDCHRIAAARTQRAVAPPLGPEPPTVTVIPEQPVTRVDEAAFIARGLAQKLHRKLAADNLVCQRLKVTVTTVSGQDTGICERYWRTREPLTEQAIADRVRWQLDGWITSRTTATGGKPGTSSRTDVGITSLTLEPLECAPPDAGDGLWSVSRGNGASARRVAARVQSSLGMDKVLAPVAVGGISPVEQVAYTTWGETADTTTAGMPAGAQAGKKTRNRTPAAGPQPEPPTGLVDVPAAADDSGAVTDLRQIPRQVVDVTDCADMPRWPGRIPGPHPARRGGQAGRPDGRVELFGAGGAPVTVSAEALLSCAPAVICWQDNRLPVTGWAGPWPVDSNWWTPHPVHAARLQITAQETGGGGAGHAPPKAWLLLWSGGWWCVEACYS</sequence>
<feature type="region of interest" description="Disordered" evidence="4">
    <location>
        <begin position="481"/>
        <end position="505"/>
    </location>
</feature>
<evidence type="ECO:0000256" key="1">
    <source>
        <dbReference type="ARBA" id="ARBA00010945"/>
    </source>
</evidence>
<protein>
    <submittedName>
        <fullName evidence="6">DNA polymerase Y family protein</fullName>
    </submittedName>
</protein>
<feature type="region of interest" description="Disordered" evidence="4">
    <location>
        <begin position="419"/>
        <end position="450"/>
    </location>
</feature>
<comment type="function">
    <text evidence="3">Poorly processive, error-prone DNA polymerase involved in untargeted mutagenesis. Copies undamaged DNA at stalled replication forks, which arise in vivo from mismatched or misaligned primer ends. These misaligned primers can be extended by PolIV. Exhibits no 3'-5' exonuclease (proofreading) activity. May be involved in translesional synthesis, in conjunction with the beta clamp from PolIII.</text>
</comment>
<dbReference type="Gene3D" id="3.40.1170.60">
    <property type="match status" value="1"/>
</dbReference>
<dbReference type="CDD" id="cd03468">
    <property type="entry name" value="PolY_like"/>
    <property type="match status" value="1"/>
</dbReference>
<dbReference type="PANTHER" id="PTHR35369:SF2">
    <property type="entry name" value="BLR3025 PROTEIN"/>
    <property type="match status" value="1"/>
</dbReference>
<keyword evidence="7" id="KW-1185">Reference proteome</keyword>
<dbReference type="RefSeq" id="WP_207118965.1">
    <property type="nucleotide sequence ID" value="NZ_JAFLEQ010000008.1"/>
</dbReference>
<dbReference type="Gene3D" id="3.30.70.270">
    <property type="match status" value="1"/>
</dbReference>
<organism evidence="6 7">
    <name type="scientific">Corynebacterium mendelii</name>
    <dbReference type="NCBI Taxonomy" id="2765362"/>
    <lineage>
        <taxon>Bacteria</taxon>
        <taxon>Bacillati</taxon>
        <taxon>Actinomycetota</taxon>
        <taxon>Actinomycetes</taxon>
        <taxon>Mycobacteriales</taxon>
        <taxon>Corynebacteriaceae</taxon>
        <taxon>Corynebacterium</taxon>
    </lineage>
</organism>
<dbReference type="PANTHER" id="PTHR35369">
    <property type="entry name" value="BLR3025 PROTEIN-RELATED"/>
    <property type="match status" value="1"/>
</dbReference>
<dbReference type="Proteomes" id="UP000664332">
    <property type="component" value="Unassembled WGS sequence"/>
</dbReference>
<comment type="similarity">
    <text evidence="1">Belongs to the DNA polymerase type-Y family.</text>
</comment>
<dbReference type="InterPro" id="IPR043502">
    <property type="entry name" value="DNA/RNA_pol_sf"/>
</dbReference>
<dbReference type="SUPFAM" id="SSF56672">
    <property type="entry name" value="DNA/RNA polymerases"/>
    <property type="match status" value="1"/>
</dbReference>
<evidence type="ECO:0000256" key="4">
    <source>
        <dbReference type="SAM" id="MobiDB-lite"/>
    </source>
</evidence>
<evidence type="ECO:0000259" key="5">
    <source>
        <dbReference type="Pfam" id="PF00817"/>
    </source>
</evidence>
<dbReference type="GO" id="GO:0006281">
    <property type="term" value="P:DNA repair"/>
    <property type="evidence" value="ECO:0007669"/>
    <property type="project" value="InterPro"/>
</dbReference>
<gene>
    <name evidence="6" type="ORF">JZY06_05470</name>
</gene>
<evidence type="ECO:0000313" key="7">
    <source>
        <dbReference type="Proteomes" id="UP000664332"/>
    </source>
</evidence>